<dbReference type="InterPro" id="IPR025110">
    <property type="entry name" value="AMP-bd_C"/>
</dbReference>
<proteinExistence type="inferred from homology"/>
<dbReference type="GO" id="GO:0031956">
    <property type="term" value="F:medium-chain fatty acid-CoA ligase activity"/>
    <property type="evidence" value="ECO:0007669"/>
    <property type="project" value="TreeGrafter"/>
</dbReference>
<feature type="domain" description="AMP-dependent synthetase/ligase" evidence="3">
    <location>
        <begin position="10"/>
        <end position="347"/>
    </location>
</feature>
<reference evidence="5" key="2">
    <citation type="submission" date="2021-09" db="EMBL/GenBank/DDBJ databases">
        <authorList>
            <person name="Gilroy R."/>
        </authorList>
    </citation>
    <scope>NUCLEOTIDE SEQUENCE</scope>
    <source>
        <strain evidence="5">CHK171-7178</strain>
    </source>
</reference>
<keyword evidence="2" id="KW-0436">Ligase</keyword>
<evidence type="ECO:0000256" key="1">
    <source>
        <dbReference type="ARBA" id="ARBA00006432"/>
    </source>
</evidence>
<dbReference type="InterPro" id="IPR042099">
    <property type="entry name" value="ANL_N_sf"/>
</dbReference>
<evidence type="ECO:0000313" key="6">
    <source>
        <dbReference type="Proteomes" id="UP000698173"/>
    </source>
</evidence>
<feature type="domain" description="AMP-binding enzyme C-terminal" evidence="4">
    <location>
        <begin position="400"/>
        <end position="471"/>
    </location>
</feature>
<dbReference type="SUPFAM" id="SSF56801">
    <property type="entry name" value="Acetyl-CoA synthetase-like"/>
    <property type="match status" value="1"/>
</dbReference>
<dbReference type="InterPro" id="IPR000873">
    <property type="entry name" value="AMP-dep_synth/lig_dom"/>
</dbReference>
<dbReference type="EMBL" id="DYWT01000056">
    <property type="protein sequence ID" value="HJF30818.1"/>
    <property type="molecule type" value="Genomic_DNA"/>
</dbReference>
<protein>
    <submittedName>
        <fullName evidence="5">AMP-binding protein</fullName>
    </submittedName>
</protein>
<name>A0A921FW52_SPOPS</name>
<gene>
    <name evidence="5" type="ORF">K8V56_03435</name>
</gene>
<dbReference type="NCBIfam" id="NF005797">
    <property type="entry name" value="PRK07638.1"/>
    <property type="match status" value="1"/>
</dbReference>
<dbReference type="PANTHER" id="PTHR43201:SF5">
    <property type="entry name" value="MEDIUM-CHAIN ACYL-COA LIGASE ACSF2, MITOCHONDRIAL"/>
    <property type="match status" value="1"/>
</dbReference>
<dbReference type="GO" id="GO:0006631">
    <property type="term" value="P:fatty acid metabolic process"/>
    <property type="evidence" value="ECO:0007669"/>
    <property type="project" value="TreeGrafter"/>
</dbReference>
<dbReference type="PROSITE" id="PS00455">
    <property type="entry name" value="AMP_BINDING"/>
    <property type="match status" value="1"/>
</dbReference>
<sequence>MPTITSSYLQQVRSTPDKIAIQTASEAITYREWHTIVCKTANWIHSTTDPTDTIGIFMPNSIAFLQLFTGTAMSGRVAATFDTKWKPAEIEQRLTISSPSVLITTAELADRLSGTAHTIIIWKDALRQILQCQFSWTEDISGKMPFYMGFTSGTTGVPKAFIRSHDSWIASFECSRHDFHIDETDHVLIPGALIHSHFLYRAISVLYLGGTIYLLDKFSPLLTLNFIKNYPITILYIVPTMIEAILLEEVIIDKPIQIISSGAKWEADSKRKIREQFLHGKMFEFYGASELSFVSFLCNDSNKDKLGSVGRPFHNVEIQIRNALPNEASPREIGKIFVRSQMVFDGYIYPESYVIQSIKDNDDWVTVDDMGYLDEDGYLYIVGRAKNMILYGGVNVFPEEIETVLLEHPDVKEAAVTGMNDPYWGQIPVAVIKGHASKKELKKLCMDNLSSYKLPRKWFFVEEMPHTTSGKIARMQVQQLIETGVVKN</sequence>
<dbReference type="AlphaFoldDB" id="A0A921FW52"/>
<evidence type="ECO:0000259" key="3">
    <source>
        <dbReference type="Pfam" id="PF00501"/>
    </source>
</evidence>
<dbReference type="InterPro" id="IPR045851">
    <property type="entry name" value="AMP-bd_C_sf"/>
</dbReference>
<dbReference type="InterPro" id="IPR020845">
    <property type="entry name" value="AMP-binding_CS"/>
</dbReference>
<evidence type="ECO:0000256" key="2">
    <source>
        <dbReference type="ARBA" id="ARBA00022598"/>
    </source>
</evidence>
<comment type="caution">
    <text evidence="5">The sequence shown here is derived from an EMBL/GenBank/DDBJ whole genome shotgun (WGS) entry which is preliminary data.</text>
</comment>
<reference evidence="5" key="1">
    <citation type="journal article" date="2021" name="PeerJ">
        <title>Extensive microbial diversity within the chicken gut microbiome revealed by metagenomics and culture.</title>
        <authorList>
            <person name="Gilroy R."/>
            <person name="Ravi A."/>
            <person name="Getino M."/>
            <person name="Pursley I."/>
            <person name="Horton D.L."/>
            <person name="Alikhan N.F."/>
            <person name="Baker D."/>
            <person name="Gharbi K."/>
            <person name="Hall N."/>
            <person name="Watson M."/>
            <person name="Adriaenssens E.M."/>
            <person name="Foster-Nyarko E."/>
            <person name="Jarju S."/>
            <person name="Secka A."/>
            <person name="Antonio M."/>
            <person name="Oren A."/>
            <person name="Chaudhuri R.R."/>
            <person name="La Ragione R."/>
            <person name="Hildebrand F."/>
            <person name="Pallen M.J."/>
        </authorList>
    </citation>
    <scope>NUCLEOTIDE SEQUENCE</scope>
    <source>
        <strain evidence="5">CHK171-7178</strain>
    </source>
</reference>
<dbReference type="Pfam" id="PF13193">
    <property type="entry name" value="AMP-binding_C"/>
    <property type="match status" value="1"/>
</dbReference>
<accession>A0A921FW52</accession>
<dbReference type="Gene3D" id="3.30.300.30">
    <property type="match status" value="1"/>
</dbReference>
<dbReference type="Proteomes" id="UP000698173">
    <property type="component" value="Unassembled WGS sequence"/>
</dbReference>
<comment type="similarity">
    <text evidence="1">Belongs to the ATP-dependent AMP-binding enzyme family.</text>
</comment>
<dbReference type="Pfam" id="PF00501">
    <property type="entry name" value="AMP-binding"/>
    <property type="match status" value="1"/>
</dbReference>
<dbReference type="Gene3D" id="3.40.50.12780">
    <property type="entry name" value="N-terminal domain of ligase-like"/>
    <property type="match status" value="1"/>
</dbReference>
<dbReference type="PANTHER" id="PTHR43201">
    <property type="entry name" value="ACYL-COA SYNTHETASE"/>
    <property type="match status" value="1"/>
</dbReference>
<evidence type="ECO:0000313" key="5">
    <source>
        <dbReference type="EMBL" id="HJF30818.1"/>
    </source>
</evidence>
<evidence type="ECO:0000259" key="4">
    <source>
        <dbReference type="Pfam" id="PF13193"/>
    </source>
</evidence>
<organism evidence="5 6">
    <name type="scientific">Sporosarcina psychrophila</name>
    <name type="common">Bacillus psychrophilus</name>
    <dbReference type="NCBI Taxonomy" id="1476"/>
    <lineage>
        <taxon>Bacteria</taxon>
        <taxon>Bacillati</taxon>
        <taxon>Bacillota</taxon>
        <taxon>Bacilli</taxon>
        <taxon>Bacillales</taxon>
        <taxon>Caryophanaceae</taxon>
        <taxon>Sporosarcina</taxon>
    </lineage>
</organism>